<evidence type="ECO:0000313" key="1">
    <source>
        <dbReference type="EMBL" id="KUG23121.1"/>
    </source>
</evidence>
<reference evidence="1" key="1">
    <citation type="journal article" date="2015" name="Proc. Natl. Acad. Sci. U.S.A.">
        <title>Networks of energetic and metabolic interactions define dynamics in microbial communities.</title>
        <authorList>
            <person name="Embree M."/>
            <person name="Liu J.K."/>
            <person name="Al-Bassam M.M."/>
            <person name="Zengler K."/>
        </authorList>
    </citation>
    <scope>NUCLEOTIDE SEQUENCE</scope>
</reference>
<dbReference type="AlphaFoldDB" id="A0A0W8FQS9"/>
<gene>
    <name evidence="1" type="ORF">ASZ90_007048</name>
</gene>
<sequence length="48" mass="5425">MTKKIVILVRAWARKGNPELFSRGGRDLKRSQANVRGVGFNGWLNLVD</sequence>
<organism evidence="1">
    <name type="scientific">hydrocarbon metagenome</name>
    <dbReference type="NCBI Taxonomy" id="938273"/>
    <lineage>
        <taxon>unclassified sequences</taxon>
        <taxon>metagenomes</taxon>
        <taxon>ecological metagenomes</taxon>
    </lineage>
</organism>
<protein>
    <submittedName>
        <fullName evidence="1">Uncharacterized protein</fullName>
    </submittedName>
</protein>
<proteinExistence type="predicted"/>
<comment type="caution">
    <text evidence="1">The sequence shown here is derived from an EMBL/GenBank/DDBJ whole genome shotgun (WGS) entry which is preliminary data.</text>
</comment>
<accession>A0A0W8FQS9</accession>
<dbReference type="EMBL" id="LNQE01000919">
    <property type="protein sequence ID" value="KUG23121.1"/>
    <property type="molecule type" value="Genomic_DNA"/>
</dbReference>
<name>A0A0W8FQS9_9ZZZZ</name>